<dbReference type="CDD" id="cd13530">
    <property type="entry name" value="PBP2_peptides_like"/>
    <property type="match status" value="1"/>
</dbReference>
<feature type="chain" id="PRO_5038769617" evidence="2">
    <location>
        <begin position="23"/>
        <end position="279"/>
    </location>
</feature>
<dbReference type="InterPro" id="IPR001638">
    <property type="entry name" value="Solute-binding_3/MltF_N"/>
</dbReference>
<organism evidence="4 5">
    <name type="scientific">Intrasporangium chromatireducens Q5-1</name>
    <dbReference type="NCBI Taxonomy" id="584657"/>
    <lineage>
        <taxon>Bacteria</taxon>
        <taxon>Bacillati</taxon>
        <taxon>Actinomycetota</taxon>
        <taxon>Actinomycetes</taxon>
        <taxon>Micrococcales</taxon>
        <taxon>Intrasporangiaceae</taxon>
        <taxon>Intrasporangium</taxon>
    </lineage>
</organism>
<reference evidence="5" key="1">
    <citation type="submission" date="2013-08" db="EMBL/GenBank/DDBJ databases">
        <title>Intrasporangium oryzae NRRL B-24470.</title>
        <authorList>
            <person name="Liu H."/>
            <person name="Wang G."/>
        </authorList>
    </citation>
    <scope>NUCLEOTIDE SEQUENCE [LARGE SCALE GENOMIC DNA]</scope>
    <source>
        <strain evidence="5">Q5-1</strain>
    </source>
</reference>
<dbReference type="SMART" id="SM00062">
    <property type="entry name" value="PBPb"/>
    <property type="match status" value="1"/>
</dbReference>
<keyword evidence="1 2" id="KW-0732">Signal</keyword>
<gene>
    <name evidence="4" type="ORF">N864_12225</name>
</gene>
<evidence type="ECO:0000256" key="2">
    <source>
        <dbReference type="SAM" id="SignalP"/>
    </source>
</evidence>
<feature type="domain" description="Solute-binding protein family 3/N-terminal" evidence="3">
    <location>
        <begin position="49"/>
        <end position="267"/>
    </location>
</feature>
<evidence type="ECO:0000313" key="4">
    <source>
        <dbReference type="EMBL" id="EWT07112.1"/>
    </source>
</evidence>
<evidence type="ECO:0000259" key="3">
    <source>
        <dbReference type="SMART" id="SM00062"/>
    </source>
</evidence>
<evidence type="ECO:0000313" key="5">
    <source>
        <dbReference type="Proteomes" id="UP000019494"/>
    </source>
</evidence>
<keyword evidence="5" id="KW-1185">Reference proteome</keyword>
<evidence type="ECO:0000256" key="1">
    <source>
        <dbReference type="ARBA" id="ARBA00022729"/>
    </source>
</evidence>
<dbReference type="Gene3D" id="3.40.190.10">
    <property type="entry name" value="Periplasmic binding protein-like II"/>
    <property type="match status" value="2"/>
</dbReference>
<dbReference type="PATRIC" id="fig|584657.3.peg.930"/>
<sequence length="279" mass="29449">MLMRLRATIVGVAILTALPLSACGSQGSSADVAKDCKPAHKFSTVTEGKLTVAGYDLPPYAAQSGGKLTGVDPDIVAEIAKMECLTVEAKWMAPAAVIPTVQSNRADLAVGDWYRTQARAKIVSLSDPIYVDQMGISSKDGVETVAALKGKKVGTVDGYLWVEDLKKYLGDSLRIYPSTVNMNQDLKSGRIDIAVDSYGSQKVTNPTMKIMVAKPDPAVAASQEAAQASLPVPSANADLLKAINEDLKTLRDNGKLKEILVKNGLDGSAADTGEARLIS</sequence>
<protein>
    <submittedName>
        <fullName evidence="4">Amino acid ABC transporter</fullName>
    </submittedName>
</protein>
<dbReference type="AlphaFoldDB" id="W9GPZ7"/>
<feature type="signal peptide" evidence="2">
    <location>
        <begin position="1"/>
        <end position="22"/>
    </location>
</feature>
<dbReference type="PANTHER" id="PTHR35936:SF17">
    <property type="entry name" value="ARGININE-BINDING EXTRACELLULAR PROTEIN ARTP"/>
    <property type="match status" value="1"/>
</dbReference>
<dbReference type="Pfam" id="PF00497">
    <property type="entry name" value="SBP_bac_3"/>
    <property type="match status" value="1"/>
</dbReference>
<dbReference type="Proteomes" id="UP000019494">
    <property type="component" value="Unassembled WGS sequence"/>
</dbReference>
<dbReference type="EMBL" id="AWQS01000021">
    <property type="protein sequence ID" value="EWT07112.1"/>
    <property type="molecule type" value="Genomic_DNA"/>
</dbReference>
<dbReference type="PANTHER" id="PTHR35936">
    <property type="entry name" value="MEMBRANE-BOUND LYTIC MUREIN TRANSGLYCOSYLASE F"/>
    <property type="match status" value="1"/>
</dbReference>
<proteinExistence type="predicted"/>
<comment type="caution">
    <text evidence="4">The sequence shown here is derived from an EMBL/GenBank/DDBJ whole genome shotgun (WGS) entry which is preliminary data.</text>
</comment>
<dbReference type="SUPFAM" id="SSF53850">
    <property type="entry name" value="Periplasmic binding protein-like II"/>
    <property type="match status" value="1"/>
</dbReference>
<name>W9GPZ7_9MICO</name>
<accession>W9GPZ7</accession>